<evidence type="ECO:0000313" key="8">
    <source>
        <dbReference type="EMBL" id="GAU97884.1"/>
    </source>
</evidence>
<dbReference type="FunFam" id="3.30.420.80:FF:000005">
    <property type="entry name" value="39S ribosomal protein L18, mitochondrial"/>
    <property type="match status" value="1"/>
</dbReference>
<dbReference type="InterPro" id="IPR005484">
    <property type="entry name" value="Ribosomal_uL18_bac/plant/anim"/>
</dbReference>
<dbReference type="AlphaFoldDB" id="A0A1D1V8B4"/>
<dbReference type="GO" id="GO:0005840">
    <property type="term" value="C:ribosome"/>
    <property type="evidence" value="ECO:0007669"/>
    <property type="project" value="UniProtKB-KW"/>
</dbReference>
<dbReference type="SUPFAM" id="SSF53137">
    <property type="entry name" value="Translational machinery components"/>
    <property type="match status" value="1"/>
</dbReference>
<dbReference type="GO" id="GO:0005743">
    <property type="term" value="C:mitochondrial inner membrane"/>
    <property type="evidence" value="ECO:0007669"/>
    <property type="project" value="UniProtKB-ARBA"/>
</dbReference>
<organism evidence="8 9">
    <name type="scientific">Ramazzottius varieornatus</name>
    <name type="common">Water bear</name>
    <name type="synonym">Tardigrade</name>
    <dbReference type="NCBI Taxonomy" id="947166"/>
    <lineage>
        <taxon>Eukaryota</taxon>
        <taxon>Metazoa</taxon>
        <taxon>Ecdysozoa</taxon>
        <taxon>Tardigrada</taxon>
        <taxon>Eutardigrada</taxon>
        <taxon>Parachela</taxon>
        <taxon>Hypsibioidea</taxon>
        <taxon>Ramazzottiidae</taxon>
        <taxon>Ramazzottius</taxon>
    </lineage>
</organism>
<protein>
    <recommendedName>
        <fullName evidence="6">Large ribosomal subunit protein uL18m</fullName>
    </recommendedName>
    <alternativeName>
        <fullName evidence="7">39S ribosomal protein L18, mitochondrial</fullName>
    </alternativeName>
</protein>
<evidence type="ECO:0000313" key="9">
    <source>
        <dbReference type="Proteomes" id="UP000186922"/>
    </source>
</evidence>
<dbReference type="Gene3D" id="3.30.420.80">
    <property type="entry name" value="Ribosomal protein S11"/>
    <property type="match status" value="1"/>
</dbReference>
<keyword evidence="4" id="KW-0496">Mitochondrion</keyword>
<dbReference type="PANTHER" id="PTHR12899">
    <property type="entry name" value="39S RIBOSOMAL PROTEIN L18, MITOCHONDRIAL"/>
    <property type="match status" value="1"/>
</dbReference>
<dbReference type="GO" id="GO:0006412">
    <property type="term" value="P:translation"/>
    <property type="evidence" value="ECO:0007669"/>
    <property type="project" value="InterPro"/>
</dbReference>
<name>A0A1D1V8B4_RAMVA</name>
<sequence>MSLTLRKALTTQLPRLISLNATNGNSGGLFSILYVPSRTNFTPPRKSPNLRRGNSRVLYQDIPRIPGVTCAIDSNLSIQPEENTKSLSNGVITEFVNRNPRNLEMMNLARKRSGWGLEADRKDYHYKISFQKNAKHTTGNVVHSSGRTVVSASTSEYGISKFLYRNTDLSAAENIGRVLARRMLETGIVSAYCDFTKEEREGTRVSIFLKGLSDSGIQLEEKRPIVANNPFASTREERIH</sequence>
<keyword evidence="5" id="KW-0687">Ribonucleoprotein</keyword>
<dbReference type="InterPro" id="IPR057268">
    <property type="entry name" value="Ribosomal_L18"/>
</dbReference>
<dbReference type="OrthoDB" id="1932324at2759"/>
<evidence type="ECO:0000256" key="3">
    <source>
        <dbReference type="ARBA" id="ARBA00022980"/>
    </source>
</evidence>
<evidence type="ECO:0000256" key="6">
    <source>
        <dbReference type="ARBA" id="ARBA00069051"/>
    </source>
</evidence>
<dbReference type="STRING" id="947166.A0A1D1V8B4"/>
<comment type="subcellular location">
    <subcellularLocation>
        <location evidence="1">Mitochondrion</location>
    </subcellularLocation>
</comment>
<keyword evidence="9" id="KW-1185">Reference proteome</keyword>
<comment type="similarity">
    <text evidence="2">Belongs to the universal ribosomal protein uL18 family.</text>
</comment>
<dbReference type="EMBL" id="BDGG01000004">
    <property type="protein sequence ID" value="GAU97884.1"/>
    <property type="molecule type" value="Genomic_DNA"/>
</dbReference>
<dbReference type="InterPro" id="IPR036967">
    <property type="entry name" value="Ribosomal_uS11_sf"/>
</dbReference>
<proteinExistence type="inferred from homology"/>
<evidence type="ECO:0000256" key="7">
    <source>
        <dbReference type="ARBA" id="ARBA00082661"/>
    </source>
</evidence>
<gene>
    <name evidence="8" type="primary">RvY_09109-1</name>
    <name evidence="8" type="synonym">RvY_09109.1</name>
    <name evidence="8" type="ORF">RvY_09109</name>
</gene>
<comment type="caution">
    <text evidence="8">The sequence shown here is derived from an EMBL/GenBank/DDBJ whole genome shotgun (WGS) entry which is preliminary data.</text>
</comment>
<reference evidence="8 9" key="1">
    <citation type="journal article" date="2016" name="Nat. Commun.">
        <title>Extremotolerant tardigrade genome and improved radiotolerance of human cultured cells by tardigrade-unique protein.</title>
        <authorList>
            <person name="Hashimoto T."/>
            <person name="Horikawa D.D."/>
            <person name="Saito Y."/>
            <person name="Kuwahara H."/>
            <person name="Kozuka-Hata H."/>
            <person name="Shin-I T."/>
            <person name="Minakuchi Y."/>
            <person name="Ohishi K."/>
            <person name="Motoyama A."/>
            <person name="Aizu T."/>
            <person name="Enomoto A."/>
            <person name="Kondo K."/>
            <person name="Tanaka S."/>
            <person name="Hara Y."/>
            <person name="Koshikawa S."/>
            <person name="Sagara H."/>
            <person name="Miura T."/>
            <person name="Yokobori S."/>
            <person name="Miyagawa K."/>
            <person name="Suzuki Y."/>
            <person name="Kubo T."/>
            <person name="Oyama M."/>
            <person name="Kohara Y."/>
            <person name="Fujiyama A."/>
            <person name="Arakawa K."/>
            <person name="Katayama T."/>
            <person name="Toyoda A."/>
            <person name="Kunieda T."/>
        </authorList>
    </citation>
    <scope>NUCLEOTIDE SEQUENCE [LARGE SCALE GENOMIC DNA]</scope>
    <source>
        <strain evidence="8 9">YOKOZUNA-1</strain>
    </source>
</reference>
<dbReference type="GO" id="GO:1990904">
    <property type="term" value="C:ribonucleoprotein complex"/>
    <property type="evidence" value="ECO:0007669"/>
    <property type="project" value="UniProtKB-KW"/>
</dbReference>
<accession>A0A1D1V8B4</accession>
<dbReference type="Proteomes" id="UP000186922">
    <property type="component" value="Unassembled WGS sequence"/>
</dbReference>
<dbReference type="CDD" id="cd00432">
    <property type="entry name" value="Ribosomal_L18_L5e"/>
    <property type="match status" value="1"/>
</dbReference>
<keyword evidence="3" id="KW-0689">Ribosomal protein</keyword>
<evidence type="ECO:0000256" key="1">
    <source>
        <dbReference type="ARBA" id="ARBA00004173"/>
    </source>
</evidence>
<dbReference type="PANTHER" id="PTHR12899:SF3">
    <property type="entry name" value="LARGE RIBOSOMAL SUBUNIT PROTEIN UL18M"/>
    <property type="match status" value="1"/>
</dbReference>
<evidence type="ECO:0000256" key="4">
    <source>
        <dbReference type="ARBA" id="ARBA00023128"/>
    </source>
</evidence>
<evidence type="ECO:0000256" key="5">
    <source>
        <dbReference type="ARBA" id="ARBA00023274"/>
    </source>
</evidence>
<dbReference type="GO" id="GO:0003735">
    <property type="term" value="F:structural constituent of ribosome"/>
    <property type="evidence" value="ECO:0007669"/>
    <property type="project" value="InterPro"/>
</dbReference>
<dbReference type="GO" id="GO:0008097">
    <property type="term" value="F:5S rRNA binding"/>
    <property type="evidence" value="ECO:0007669"/>
    <property type="project" value="TreeGrafter"/>
</dbReference>
<evidence type="ECO:0000256" key="2">
    <source>
        <dbReference type="ARBA" id="ARBA00007116"/>
    </source>
</evidence>